<dbReference type="Proteomes" id="UP000614216">
    <property type="component" value="Unassembled WGS sequence"/>
</dbReference>
<dbReference type="EMBL" id="JAEUGD010000053">
    <property type="protein sequence ID" value="MBL6447771.1"/>
    <property type="molecule type" value="Genomic_DNA"/>
</dbReference>
<organism evidence="1 2">
    <name type="scientific">Fulvivirga marina</name>
    <dbReference type="NCBI Taxonomy" id="2494733"/>
    <lineage>
        <taxon>Bacteria</taxon>
        <taxon>Pseudomonadati</taxon>
        <taxon>Bacteroidota</taxon>
        <taxon>Cytophagia</taxon>
        <taxon>Cytophagales</taxon>
        <taxon>Fulvivirgaceae</taxon>
        <taxon>Fulvivirga</taxon>
    </lineage>
</organism>
<accession>A0A937G0A4</accession>
<dbReference type="AlphaFoldDB" id="A0A937G0A4"/>
<sequence length="78" mass="9641">MKKYMVVERFKPGCFDKVYERFNRKGRMLPEGLHYLNSWVNEKESICFQLMETNDESLFKLWIDQWTDYTEFEVFPID</sequence>
<comment type="caution">
    <text evidence="1">The sequence shown here is derived from an EMBL/GenBank/DDBJ whole genome shotgun (WGS) entry which is preliminary data.</text>
</comment>
<protein>
    <submittedName>
        <fullName evidence="1">DUF3303 family protein</fullName>
    </submittedName>
</protein>
<proteinExistence type="predicted"/>
<gene>
    <name evidence="1" type="ORF">JMN32_15740</name>
</gene>
<dbReference type="InterPro" id="IPR021734">
    <property type="entry name" value="DUF3303"/>
</dbReference>
<name>A0A937G0A4_9BACT</name>
<dbReference type="Pfam" id="PF11746">
    <property type="entry name" value="DUF3303"/>
    <property type="match status" value="1"/>
</dbReference>
<evidence type="ECO:0000313" key="2">
    <source>
        <dbReference type="Proteomes" id="UP000614216"/>
    </source>
</evidence>
<dbReference type="RefSeq" id="WP_202857307.1">
    <property type="nucleotide sequence ID" value="NZ_JAEUGD010000053.1"/>
</dbReference>
<reference evidence="1" key="1">
    <citation type="submission" date="2021-01" db="EMBL/GenBank/DDBJ databases">
        <title>Fulvivirga kasyanovii gen. nov., sp nov., a novel member of the phylum Bacteroidetes isolated from seawater in a mussel farm.</title>
        <authorList>
            <person name="Zhao L.-H."/>
            <person name="Wang Z.-J."/>
        </authorList>
    </citation>
    <scope>NUCLEOTIDE SEQUENCE</scope>
    <source>
        <strain evidence="1">29W222</strain>
    </source>
</reference>
<keyword evidence="2" id="KW-1185">Reference proteome</keyword>
<evidence type="ECO:0000313" key="1">
    <source>
        <dbReference type="EMBL" id="MBL6447771.1"/>
    </source>
</evidence>